<evidence type="ECO:0000313" key="1">
    <source>
        <dbReference type="EMBL" id="KKN29189.1"/>
    </source>
</evidence>
<sequence length="90" mass="10200">MITKEEQYNPAVPNHTLFLKNVGGDYIANVQNKINETDGTQVIATTIIPVTISGTTEGRFYAHIYYKKRKGIKIQIDEAFIEKEKVKSLI</sequence>
<proteinExistence type="predicted"/>
<comment type="caution">
    <text evidence="1">The sequence shown here is derived from an EMBL/GenBank/DDBJ whole genome shotgun (WGS) entry which is preliminary data.</text>
</comment>
<dbReference type="AlphaFoldDB" id="A0A0F9PGA1"/>
<reference evidence="1" key="1">
    <citation type="journal article" date="2015" name="Nature">
        <title>Complex archaea that bridge the gap between prokaryotes and eukaryotes.</title>
        <authorList>
            <person name="Spang A."/>
            <person name="Saw J.H."/>
            <person name="Jorgensen S.L."/>
            <person name="Zaremba-Niedzwiedzka K."/>
            <person name="Martijn J."/>
            <person name="Lind A.E."/>
            <person name="van Eijk R."/>
            <person name="Schleper C."/>
            <person name="Guy L."/>
            <person name="Ettema T.J."/>
        </authorList>
    </citation>
    <scope>NUCLEOTIDE SEQUENCE</scope>
</reference>
<name>A0A0F9PGA1_9ZZZZ</name>
<protein>
    <submittedName>
        <fullName evidence="1">Uncharacterized protein</fullName>
    </submittedName>
</protein>
<dbReference type="EMBL" id="LAZR01002503">
    <property type="protein sequence ID" value="KKN29189.1"/>
    <property type="molecule type" value="Genomic_DNA"/>
</dbReference>
<accession>A0A0F9PGA1</accession>
<gene>
    <name evidence="1" type="ORF">LCGC14_0846420</name>
</gene>
<organism evidence="1">
    <name type="scientific">marine sediment metagenome</name>
    <dbReference type="NCBI Taxonomy" id="412755"/>
    <lineage>
        <taxon>unclassified sequences</taxon>
        <taxon>metagenomes</taxon>
        <taxon>ecological metagenomes</taxon>
    </lineage>
</organism>